<protein>
    <recommendedName>
        <fullName evidence="1">Endonuclease/exonuclease/phosphatase domain-containing protein</fullName>
    </recommendedName>
</protein>
<dbReference type="Gene3D" id="3.60.10.10">
    <property type="entry name" value="Endonuclease/exonuclease/phosphatase"/>
    <property type="match status" value="1"/>
</dbReference>
<name>W6MXW2_9ASCO</name>
<evidence type="ECO:0000259" key="1">
    <source>
        <dbReference type="Pfam" id="PF03372"/>
    </source>
</evidence>
<dbReference type="Pfam" id="PF03372">
    <property type="entry name" value="Exo_endo_phos"/>
    <property type="match status" value="1"/>
</dbReference>
<dbReference type="GO" id="GO:0000175">
    <property type="term" value="F:3'-5'-RNA exonuclease activity"/>
    <property type="evidence" value="ECO:0007669"/>
    <property type="project" value="TreeGrafter"/>
</dbReference>
<dbReference type="SUPFAM" id="SSF56219">
    <property type="entry name" value="DNase I-like"/>
    <property type="match status" value="1"/>
</dbReference>
<dbReference type="OrthoDB" id="428734at2759"/>
<dbReference type="InterPro" id="IPR050410">
    <property type="entry name" value="CCR4/nocturin_mRNA_transcr"/>
</dbReference>
<feature type="domain" description="Endonuclease/exonuclease/phosphatase" evidence="1">
    <location>
        <begin position="89"/>
        <end position="408"/>
    </location>
</feature>
<dbReference type="GeneID" id="34522952"/>
<dbReference type="PANTHER" id="PTHR12121">
    <property type="entry name" value="CARBON CATABOLITE REPRESSOR PROTEIN 4"/>
    <property type="match status" value="1"/>
</dbReference>
<keyword evidence="3" id="KW-1185">Reference proteome</keyword>
<dbReference type="InterPro" id="IPR005135">
    <property type="entry name" value="Endo/exonuclease/phosphatase"/>
</dbReference>
<sequence>MSLSSGLIHESRRRLSCQLGSTNVEYLKCGLQRQMGYCVRSMFRLAVPSIKKRSYHSEPVSIYKFRDWVESGETRSEYQGTRSKFKVSTYNILNQHYVWPSVYKYVPEEYKDWNYRLKLLDSNFAELDADIMCFQEMENDVYESHWKKSPVFEGYDSVFMIKDPPKYWDKAPELMDGVGLFVRRSKFKIINTVSFKYADFALQHPELYHHTDSFTERLIPRNTVGIVATLEHVETKETVFVATTHLYWSPKFLDINLYHSLILTNVIKQEIKRAHKLNDSQLDNLLQKRMVPIVISGDFNSKNDSITHQFYSDGHIDLAKIDSFPEVDYGFEKKIIRSNLLPLTSAYRKLYEQGLFPTSTYTDKKVQIIDYIWYNSHRMNLVRNLGQIRAEYIASHTPMPNKDFPSDHIPLISEFELIV</sequence>
<dbReference type="HOGENOM" id="CLU_016428_1_3_1"/>
<dbReference type="AlphaFoldDB" id="W6MXW2"/>
<dbReference type="InterPro" id="IPR036691">
    <property type="entry name" value="Endo/exonu/phosph_ase_sf"/>
</dbReference>
<accession>W6MXW2</accession>
<reference evidence="2" key="1">
    <citation type="submission" date="2013-12" db="EMBL/GenBank/DDBJ databases">
        <authorList>
            <person name="Genoscope - CEA"/>
        </authorList>
    </citation>
    <scope>NUCLEOTIDE SEQUENCE</scope>
    <source>
        <strain evidence="2">CBS 1993</strain>
    </source>
</reference>
<evidence type="ECO:0000313" key="3">
    <source>
        <dbReference type="Proteomes" id="UP000019384"/>
    </source>
</evidence>
<dbReference type="Proteomes" id="UP000019384">
    <property type="component" value="Unassembled WGS sequence"/>
</dbReference>
<organism evidence="2 3">
    <name type="scientific">Kuraishia capsulata CBS 1993</name>
    <dbReference type="NCBI Taxonomy" id="1382522"/>
    <lineage>
        <taxon>Eukaryota</taxon>
        <taxon>Fungi</taxon>
        <taxon>Dikarya</taxon>
        <taxon>Ascomycota</taxon>
        <taxon>Saccharomycotina</taxon>
        <taxon>Pichiomycetes</taxon>
        <taxon>Pichiales</taxon>
        <taxon>Pichiaceae</taxon>
        <taxon>Kuraishia</taxon>
    </lineage>
</organism>
<gene>
    <name evidence="2" type="ORF">KUCA_T00005573001</name>
</gene>
<dbReference type="RefSeq" id="XP_022461564.1">
    <property type="nucleotide sequence ID" value="XM_022606107.1"/>
</dbReference>
<proteinExistence type="predicted"/>
<dbReference type="STRING" id="1382522.W6MXW2"/>
<dbReference type="PANTHER" id="PTHR12121:SF100">
    <property type="entry name" value="POLY(A)-SPECIFIC RIBONUCLEASE"/>
    <property type="match status" value="1"/>
</dbReference>
<reference evidence="2" key="2">
    <citation type="submission" date="2014-02" db="EMBL/GenBank/DDBJ databases">
        <title>Complete DNA sequence of /Kuraishia capsulata/ illustrates novel genomic features among budding yeasts (/Saccharomycotina/).</title>
        <authorList>
            <person name="Morales L."/>
            <person name="Noel B."/>
            <person name="Porcel B."/>
            <person name="Marcet-Houben M."/>
            <person name="Hullo M-F."/>
            <person name="Sacerdot C."/>
            <person name="Tekaia F."/>
            <person name="Leh-Louis V."/>
            <person name="Despons L."/>
            <person name="Khanna V."/>
            <person name="Aury J-M."/>
            <person name="Barbe V."/>
            <person name="Couloux A."/>
            <person name="Labadie K."/>
            <person name="Pelletier E."/>
            <person name="Souciet J-L."/>
            <person name="Boekhout T."/>
            <person name="Gabaldon T."/>
            <person name="Wincker P."/>
            <person name="Dujon B."/>
        </authorList>
    </citation>
    <scope>NUCLEOTIDE SEQUENCE</scope>
    <source>
        <strain evidence="2">CBS 1993</strain>
    </source>
</reference>
<dbReference type="EMBL" id="HG793131">
    <property type="protein sequence ID" value="CDK29580.1"/>
    <property type="molecule type" value="Genomic_DNA"/>
</dbReference>
<evidence type="ECO:0000313" key="2">
    <source>
        <dbReference type="EMBL" id="CDK29580.1"/>
    </source>
</evidence>